<keyword evidence="4" id="KW-1185">Reference proteome</keyword>
<feature type="chain" id="PRO_5030577039" description="Copper-binding protein MbnP-like domain-containing protein" evidence="1">
    <location>
        <begin position="21"/>
        <end position="303"/>
    </location>
</feature>
<gene>
    <name evidence="3" type="ORF">FHS57_005456</name>
</gene>
<dbReference type="Proteomes" id="UP000541352">
    <property type="component" value="Unassembled WGS sequence"/>
</dbReference>
<evidence type="ECO:0000313" key="3">
    <source>
        <dbReference type="EMBL" id="MBB3841428.1"/>
    </source>
</evidence>
<evidence type="ECO:0000256" key="1">
    <source>
        <dbReference type="SAM" id="SignalP"/>
    </source>
</evidence>
<keyword evidence="1" id="KW-0732">Signal</keyword>
<dbReference type="Pfam" id="PF20243">
    <property type="entry name" value="MbnP"/>
    <property type="match status" value="1"/>
</dbReference>
<feature type="signal peptide" evidence="1">
    <location>
        <begin position="1"/>
        <end position="20"/>
    </location>
</feature>
<evidence type="ECO:0000259" key="2">
    <source>
        <dbReference type="Pfam" id="PF20243"/>
    </source>
</evidence>
<sequence>MKKVSSLVVAASAALAFTLASCTKEVEKIVEKTVFVNQDFDATKGVVKLDIKHTFNGQPFEIRKNFTDVAGNTFRFDEVRYWLSNVEFVKANGESAKIPNSYYLVEDRDTLFYYGTTAASTTRNFSAPKKRTEVLVGNVPAGEYTKVRFAIGVDPTYNNNFALSAGELDINQMAQVASWAWQTSYIFLRTKGIFLAKGADALSGSVRFVAETGGNDSYRTVEFTLSTPVISKAGQVSNLALSSELANLFSNLNVAAFKGTKPAGWAADPNLTKYDKFLNAGSLDDMVKLADNSKTAFVKAAAN</sequence>
<reference evidence="3 4" key="1">
    <citation type="submission" date="2020-08" db="EMBL/GenBank/DDBJ databases">
        <title>Genomic Encyclopedia of Type Strains, Phase IV (KMG-IV): sequencing the most valuable type-strain genomes for metagenomic binning, comparative biology and taxonomic classification.</title>
        <authorList>
            <person name="Goeker M."/>
        </authorList>
    </citation>
    <scope>NUCLEOTIDE SEQUENCE [LARGE SCALE GENOMIC DNA]</scope>
    <source>
        <strain evidence="3 4">DSM 17976</strain>
    </source>
</reference>
<proteinExistence type="predicted"/>
<protein>
    <recommendedName>
        <fullName evidence="2">Copper-binding protein MbnP-like domain-containing protein</fullName>
    </recommendedName>
</protein>
<evidence type="ECO:0000313" key="4">
    <source>
        <dbReference type="Proteomes" id="UP000541352"/>
    </source>
</evidence>
<name>A0A7W5ZPV4_9BACT</name>
<accession>A0A7W5ZPV4</accession>
<organism evidence="3 4">
    <name type="scientific">Runella defluvii</name>
    <dbReference type="NCBI Taxonomy" id="370973"/>
    <lineage>
        <taxon>Bacteria</taxon>
        <taxon>Pseudomonadati</taxon>
        <taxon>Bacteroidota</taxon>
        <taxon>Cytophagia</taxon>
        <taxon>Cytophagales</taxon>
        <taxon>Spirosomataceae</taxon>
        <taxon>Runella</taxon>
    </lineage>
</organism>
<dbReference type="EMBL" id="JACIBY010000017">
    <property type="protein sequence ID" value="MBB3841428.1"/>
    <property type="molecule type" value="Genomic_DNA"/>
</dbReference>
<dbReference type="AlphaFoldDB" id="A0A7W5ZPV4"/>
<feature type="domain" description="Copper-binding protein MbnP-like" evidence="2">
    <location>
        <begin position="46"/>
        <end position="255"/>
    </location>
</feature>
<comment type="caution">
    <text evidence="3">The sequence shown here is derived from an EMBL/GenBank/DDBJ whole genome shotgun (WGS) entry which is preliminary data.</text>
</comment>
<dbReference type="PROSITE" id="PS51257">
    <property type="entry name" value="PROKAR_LIPOPROTEIN"/>
    <property type="match status" value="1"/>
</dbReference>
<dbReference type="InterPro" id="IPR046863">
    <property type="entry name" value="MbnP-like_dom"/>
</dbReference>
<dbReference type="RefSeq" id="WP_183979094.1">
    <property type="nucleotide sequence ID" value="NZ_JACIBY010000017.1"/>
</dbReference>